<dbReference type="InterPro" id="IPR036390">
    <property type="entry name" value="WH_DNA-bd_sf"/>
</dbReference>
<reference evidence="2 3" key="1">
    <citation type="submission" date="2015-08" db="EMBL/GenBank/DDBJ databases">
        <authorList>
            <person name="Babu N.S."/>
            <person name="Beckwith C.J."/>
            <person name="Beseler K.G."/>
            <person name="Brison A."/>
            <person name="Carone J.V."/>
            <person name="Caskin T.P."/>
            <person name="Diamond M."/>
            <person name="Durham M.E."/>
            <person name="Foxe J.M."/>
            <person name="Go M."/>
            <person name="Henderson B.A."/>
            <person name="Jones I.B."/>
            <person name="McGettigan J.A."/>
            <person name="Micheletti S.J."/>
            <person name="Nasrallah M.E."/>
            <person name="Ortiz D."/>
            <person name="Piller C.R."/>
            <person name="Privatt S.R."/>
            <person name="Schneider S.L."/>
            <person name="Sharp S."/>
            <person name="Smith T.C."/>
            <person name="Stanton J.D."/>
            <person name="Ullery H.E."/>
            <person name="Wilson R.J."/>
            <person name="Serrano M.G."/>
            <person name="Buck G."/>
            <person name="Lee V."/>
            <person name="Wang Y."/>
            <person name="Carvalho R."/>
            <person name="Voegtly L."/>
            <person name="Shi R."/>
            <person name="Duckworth R."/>
            <person name="Johnson A."/>
            <person name="Loviza R."/>
            <person name="Walstead R."/>
            <person name="Shah Z."/>
            <person name="Kiflezghi M."/>
            <person name="Wade K."/>
            <person name="Ball S.L."/>
            <person name="Bradley K.W."/>
            <person name="Asai D.J."/>
            <person name="Bowman C.A."/>
            <person name="Russell D.A."/>
            <person name="Pope W.H."/>
            <person name="Jacobs-Sera D."/>
            <person name="Hendrix R.W."/>
            <person name="Hatfull G.F."/>
        </authorList>
    </citation>
    <scope>NUCLEOTIDE SEQUENCE [LARGE SCALE GENOMIC DNA]</scope>
    <source>
        <strain evidence="2 3">DSM 27648</strain>
    </source>
</reference>
<dbReference type="PATRIC" id="fig|1391654.3.peg.7135"/>
<accession>A0A0K1Q400</accession>
<sequence>MSTERRKRSEVLANDLREVASNLVRRLRAESADASLSLSQSAVMVRLLKFGPATVAELARAEHVKPQSMGATVASLEELGFVLRTADPDDARRWNASLTDSGKRTFLAGRAARQAWLSSAIEARLDDEEQRQLATALAVLRKVVEP</sequence>
<keyword evidence="3" id="KW-1185">Reference proteome</keyword>
<dbReference type="SUPFAM" id="SSF46785">
    <property type="entry name" value="Winged helix' DNA-binding domain"/>
    <property type="match status" value="1"/>
</dbReference>
<dbReference type="PANTHER" id="PTHR39515">
    <property type="entry name" value="CONSERVED PROTEIN"/>
    <property type="match status" value="1"/>
</dbReference>
<dbReference type="SMART" id="SM00347">
    <property type="entry name" value="HTH_MARR"/>
    <property type="match status" value="1"/>
</dbReference>
<dbReference type="EMBL" id="CP012333">
    <property type="protein sequence ID" value="AKV00367.1"/>
    <property type="molecule type" value="Genomic_DNA"/>
</dbReference>
<dbReference type="PROSITE" id="PS50995">
    <property type="entry name" value="HTH_MARR_2"/>
    <property type="match status" value="1"/>
</dbReference>
<feature type="domain" description="HTH marR-type" evidence="1">
    <location>
        <begin position="9"/>
        <end position="145"/>
    </location>
</feature>
<dbReference type="OrthoDB" id="3215377at2"/>
<dbReference type="PANTHER" id="PTHR39515:SF2">
    <property type="entry name" value="HTH-TYPE TRANSCRIPTIONAL REGULATOR RV0880"/>
    <property type="match status" value="1"/>
</dbReference>
<dbReference type="AlphaFoldDB" id="A0A0K1Q400"/>
<dbReference type="Gene3D" id="1.10.287.100">
    <property type="match status" value="1"/>
</dbReference>
<dbReference type="Proteomes" id="UP000064967">
    <property type="component" value="Chromosome"/>
</dbReference>
<dbReference type="InterPro" id="IPR036388">
    <property type="entry name" value="WH-like_DNA-bd_sf"/>
</dbReference>
<dbReference type="RefSeq" id="WP_146651669.1">
    <property type="nucleotide sequence ID" value="NZ_CP012333.1"/>
</dbReference>
<dbReference type="InterPro" id="IPR000835">
    <property type="entry name" value="HTH_MarR-typ"/>
</dbReference>
<evidence type="ECO:0000259" key="1">
    <source>
        <dbReference type="PROSITE" id="PS50995"/>
    </source>
</evidence>
<proteinExistence type="predicted"/>
<dbReference type="Pfam" id="PF01047">
    <property type="entry name" value="MarR"/>
    <property type="match status" value="1"/>
</dbReference>
<gene>
    <name evidence="2" type="ORF">AKJ09_07030</name>
</gene>
<dbReference type="GO" id="GO:0003700">
    <property type="term" value="F:DNA-binding transcription factor activity"/>
    <property type="evidence" value="ECO:0007669"/>
    <property type="project" value="InterPro"/>
</dbReference>
<name>A0A0K1Q400_9BACT</name>
<evidence type="ECO:0000313" key="3">
    <source>
        <dbReference type="Proteomes" id="UP000064967"/>
    </source>
</evidence>
<dbReference type="KEGG" id="llu:AKJ09_07030"/>
<dbReference type="STRING" id="1391654.AKJ09_07030"/>
<protein>
    <submittedName>
        <fullName evidence="2">Transcriptional regulator, MarR family</fullName>
    </submittedName>
</protein>
<organism evidence="2 3">
    <name type="scientific">Labilithrix luteola</name>
    <dbReference type="NCBI Taxonomy" id="1391654"/>
    <lineage>
        <taxon>Bacteria</taxon>
        <taxon>Pseudomonadati</taxon>
        <taxon>Myxococcota</taxon>
        <taxon>Polyangia</taxon>
        <taxon>Polyangiales</taxon>
        <taxon>Labilitrichaceae</taxon>
        <taxon>Labilithrix</taxon>
    </lineage>
</organism>
<evidence type="ECO:0000313" key="2">
    <source>
        <dbReference type="EMBL" id="AKV00367.1"/>
    </source>
</evidence>
<dbReference type="Gene3D" id="1.10.10.10">
    <property type="entry name" value="Winged helix-like DNA-binding domain superfamily/Winged helix DNA-binding domain"/>
    <property type="match status" value="1"/>
</dbReference>
<dbReference type="InterPro" id="IPR052526">
    <property type="entry name" value="HTH-type_Bedaq_tolerance"/>
</dbReference>